<dbReference type="GO" id="GO:0006515">
    <property type="term" value="P:protein quality control for misfolded or incompletely synthesized proteins"/>
    <property type="evidence" value="ECO:0007669"/>
    <property type="project" value="UniProtKB-UniRule"/>
</dbReference>
<dbReference type="NCBIfam" id="TIGR00447">
    <property type="entry name" value="pth"/>
    <property type="match status" value="1"/>
</dbReference>
<comment type="subcellular location">
    <subcellularLocation>
        <location evidence="7">Cytoplasm</location>
    </subcellularLocation>
</comment>
<evidence type="ECO:0000256" key="2">
    <source>
        <dbReference type="ARBA" id="ARBA00022555"/>
    </source>
</evidence>
<feature type="binding site" evidence="7">
    <location>
        <position position="14"/>
    </location>
    <ligand>
        <name>tRNA</name>
        <dbReference type="ChEBI" id="CHEBI:17843"/>
    </ligand>
</feature>
<keyword evidence="2 7" id="KW-0820">tRNA-binding</keyword>
<dbReference type="GO" id="GO:0004045">
    <property type="term" value="F:peptidyl-tRNA hydrolase activity"/>
    <property type="evidence" value="ECO:0007669"/>
    <property type="project" value="UniProtKB-UniRule"/>
</dbReference>
<proteinExistence type="inferred from homology"/>
<evidence type="ECO:0000256" key="1">
    <source>
        <dbReference type="ARBA" id="ARBA00013260"/>
    </source>
</evidence>
<accession>A0A0G1MZQ8</accession>
<evidence type="ECO:0000256" key="4">
    <source>
        <dbReference type="ARBA" id="ARBA00022884"/>
    </source>
</evidence>
<comment type="function">
    <text evidence="7">Hydrolyzes ribosome-free peptidyl-tRNAs (with 1 or more amino acids incorporated), which drop off the ribosome during protein synthesis, or as a result of ribosome stalling.</text>
</comment>
<dbReference type="GO" id="GO:0005737">
    <property type="term" value="C:cytoplasm"/>
    <property type="evidence" value="ECO:0007669"/>
    <property type="project" value="UniProtKB-SubCell"/>
</dbReference>
<sequence length="180" mass="20196">MKLIVGLGNHGARYTKTRHNVGFMAVDALAHSAALDCGAWKMNKKLNAEIAQTADRTILLLKPQTFMNESGRAVQAALHFFKLQPEDLWVFHDDLDLVFGAYKIQKGRGSAGHNGVESIFDHIATRNFTRVRIGVANDEKQKQGADFVLAPFKKKEQKELPELFENITKDFLNKLNSRSS</sequence>
<keyword evidence="3 7" id="KW-0378">Hydrolase</keyword>
<dbReference type="EMBL" id="LCLH01000015">
    <property type="protein sequence ID" value="KKU13714.1"/>
    <property type="molecule type" value="Genomic_DNA"/>
</dbReference>
<feature type="active site" description="Proton acceptor" evidence="7">
    <location>
        <position position="19"/>
    </location>
</feature>
<dbReference type="FunFam" id="3.40.50.1470:FF:000001">
    <property type="entry name" value="Peptidyl-tRNA hydrolase"/>
    <property type="match status" value="1"/>
</dbReference>
<dbReference type="Proteomes" id="UP000034911">
    <property type="component" value="Unassembled WGS sequence"/>
</dbReference>
<dbReference type="Pfam" id="PF01195">
    <property type="entry name" value="Pept_tRNA_hydro"/>
    <property type="match status" value="1"/>
</dbReference>
<gene>
    <name evidence="7" type="primary">pth</name>
    <name evidence="10" type="ORF">UX20_C0015G0008</name>
</gene>
<feature type="site" description="Stabilizes the basic form of H active site to accept a proton" evidence="7">
    <location>
        <position position="93"/>
    </location>
</feature>
<evidence type="ECO:0000313" key="10">
    <source>
        <dbReference type="EMBL" id="KKU13714.1"/>
    </source>
</evidence>
<evidence type="ECO:0000256" key="9">
    <source>
        <dbReference type="RuleBase" id="RU004320"/>
    </source>
</evidence>
<dbReference type="GO" id="GO:0000049">
    <property type="term" value="F:tRNA binding"/>
    <property type="evidence" value="ECO:0007669"/>
    <property type="project" value="UniProtKB-UniRule"/>
</dbReference>
<evidence type="ECO:0000256" key="3">
    <source>
        <dbReference type="ARBA" id="ARBA00022801"/>
    </source>
</evidence>
<feature type="binding site" evidence="7">
    <location>
        <position position="68"/>
    </location>
    <ligand>
        <name>tRNA</name>
        <dbReference type="ChEBI" id="CHEBI:17843"/>
    </ligand>
</feature>
<feature type="site" description="Discriminates between blocked and unblocked aminoacyl-tRNA" evidence="7">
    <location>
        <position position="9"/>
    </location>
</feature>
<comment type="subunit">
    <text evidence="7">Monomer.</text>
</comment>
<dbReference type="PROSITE" id="PS01195">
    <property type="entry name" value="PEPT_TRNA_HYDROL_1"/>
    <property type="match status" value="1"/>
</dbReference>
<dbReference type="PATRIC" id="fig|1619050.3.peg.318"/>
<evidence type="ECO:0000256" key="7">
    <source>
        <dbReference type="HAMAP-Rule" id="MF_00083"/>
    </source>
</evidence>
<dbReference type="InterPro" id="IPR018171">
    <property type="entry name" value="Pept_tRNA_hydro_CS"/>
</dbReference>
<comment type="catalytic activity">
    <reaction evidence="7 8">
        <text>an N-acyl-L-alpha-aminoacyl-tRNA + H2O = an N-acyl-L-amino acid + a tRNA + H(+)</text>
        <dbReference type="Rhea" id="RHEA:54448"/>
        <dbReference type="Rhea" id="RHEA-COMP:10123"/>
        <dbReference type="Rhea" id="RHEA-COMP:13883"/>
        <dbReference type="ChEBI" id="CHEBI:15377"/>
        <dbReference type="ChEBI" id="CHEBI:15378"/>
        <dbReference type="ChEBI" id="CHEBI:59874"/>
        <dbReference type="ChEBI" id="CHEBI:78442"/>
        <dbReference type="ChEBI" id="CHEBI:138191"/>
        <dbReference type="EC" id="3.1.1.29"/>
    </reaction>
</comment>
<evidence type="ECO:0000256" key="8">
    <source>
        <dbReference type="RuleBase" id="RU000673"/>
    </source>
</evidence>
<dbReference type="PANTHER" id="PTHR17224:SF1">
    <property type="entry name" value="PEPTIDYL-TRNA HYDROLASE"/>
    <property type="match status" value="1"/>
</dbReference>
<evidence type="ECO:0000256" key="5">
    <source>
        <dbReference type="ARBA" id="ARBA00038063"/>
    </source>
</evidence>
<dbReference type="Gene3D" id="3.40.50.1470">
    <property type="entry name" value="Peptidyl-tRNA hydrolase"/>
    <property type="match status" value="1"/>
</dbReference>
<comment type="caution">
    <text evidence="10">The sequence shown here is derived from an EMBL/GenBank/DDBJ whole genome shotgun (WGS) entry which is preliminary data.</text>
</comment>
<organism evidence="10 11">
    <name type="scientific">Candidatus Magasanikbacteria bacterium GW2011_GWC2_45_8</name>
    <dbReference type="NCBI Taxonomy" id="1619050"/>
    <lineage>
        <taxon>Bacteria</taxon>
        <taxon>Candidatus Magasanikiibacteriota</taxon>
    </lineage>
</organism>
<name>A0A0G1MZQ8_9BACT</name>
<evidence type="ECO:0000313" key="11">
    <source>
        <dbReference type="Proteomes" id="UP000034911"/>
    </source>
</evidence>
<evidence type="ECO:0000256" key="6">
    <source>
        <dbReference type="ARBA" id="ARBA00050038"/>
    </source>
</evidence>
<feature type="binding site" evidence="7">
    <location>
        <position position="114"/>
    </location>
    <ligand>
        <name>tRNA</name>
        <dbReference type="ChEBI" id="CHEBI:17843"/>
    </ligand>
</feature>
<dbReference type="CDD" id="cd00462">
    <property type="entry name" value="PTH"/>
    <property type="match status" value="1"/>
</dbReference>
<protein>
    <recommendedName>
        <fullName evidence="6 7">Peptidyl-tRNA hydrolase</fullName>
        <shortName evidence="7">Pth</shortName>
        <ecNumber evidence="1 7">3.1.1.29</ecNumber>
    </recommendedName>
</protein>
<feature type="binding site" evidence="7">
    <location>
        <position position="66"/>
    </location>
    <ligand>
        <name>tRNA</name>
        <dbReference type="ChEBI" id="CHEBI:17843"/>
    </ligand>
</feature>
<keyword evidence="4 7" id="KW-0694">RNA-binding</keyword>
<dbReference type="EC" id="3.1.1.29" evidence="1 7"/>
<keyword evidence="7" id="KW-0963">Cytoplasm</keyword>
<dbReference type="PANTHER" id="PTHR17224">
    <property type="entry name" value="PEPTIDYL-TRNA HYDROLASE"/>
    <property type="match status" value="1"/>
</dbReference>
<dbReference type="InterPro" id="IPR036416">
    <property type="entry name" value="Pept_tRNA_hydro_sf"/>
</dbReference>
<dbReference type="HAMAP" id="MF_00083">
    <property type="entry name" value="Pept_tRNA_hydro_bact"/>
    <property type="match status" value="1"/>
</dbReference>
<dbReference type="InterPro" id="IPR001328">
    <property type="entry name" value="Pept_tRNA_hydro"/>
</dbReference>
<dbReference type="AlphaFoldDB" id="A0A0G1MZQ8"/>
<reference evidence="10 11" key="1">
    <citation type="journal article" date="2015" name="Nature">
        <title>rRNA introns, odd ribosomes, and small enigmatic genomes across a large radiation of phyla.</title>
        <authorList>
            <person name="Brown C.T."/>
            <person name="Hug L.A."/>
            <person name="Thomas B.C."/>
            <person name="Sharon I."/>
            <person name="Castelle C.J."/>
            <person name="Singh A."/>
            <person name="Wilkins M.J."/>
            <person name="Williams K.H."/>
            <person name="Banfield J.F."/>
        </authorList>
    </citation>
    <scope>NUCLEOTIDE SEQUENCE [LARGE SCALE GENOMIC DNA]</scope>
</reference>
<comment type="function">
    <text evidence="7">Catalyzes the release of premature peptidyl moieties from peptidyl-tRNA molecules trapped in stalled 50S ribosomal subunits, and thus maintains levels of free tRNAs and 50S ribosomes.</text>
</comment>
<dbReference type="GO" id="GO:0072344">
    <property type="term" value="P:rescue of stalled ribosome"/>
    <property type="evidence" value="ECO:0007669"/>
    <property type="project" value="UniProtKB-UniRule"/>
</dbReference>
<comment type="similarity">
    <text evidence="5 7 9">Belongs to the PTH family.</text>
</comment>
<dbReference type="STRING" id="1619050.UX20_C0015G0008"/>
<dbReference type="SUPFAM" id="SSF53178">
    <property type="entry name" value="Peptidyl-tRNA hydrolase-like"/>
    <property type="match status" value="1"/>
</dbReference>